<name>A0A1J8RH74_9AGAM</name>
<feature type="compositionally biased region" description="Polar residues" evidence="1">
    <location>
        <begin position="80"/>
        <end position="91"/>
    </location>
</feature>
<feature type="compositionally biased region" description="Polar residues" evidence="1">
    <location>
        <begin position="52"/>
        <end position="68"/>
    </location>
</feature>
<dbReference type="EMBL" id="LVVM01000258">
    <property type="protein sequence ID" value="OJA21146.1"/>
    <property type="molecule type" value="Genomic_DNA"/>
</dbReference>
<reference evidence="2 3" key="1">
    <citation type="submission" date="2016-03" db="EMBL/GenBank/DDBJ databases">
        <title>Comparative genomics of the ectomycorrhizal sister species Rhizopogon vinicolor and Rhizopogon vesiculosus (Basidiomycota: Boletales) reveals a divergence of the mating type B locus.</title>
        <authorList>
            <person name="Mujic A.B."/>
            <person name="Kuo A."/>
            <person name="Tritt A."/>
            <person name="Lipzen A."/>
            <person name="Chen C."/>
            <person name="Johnson J."/>
            <person name="Sharma A."/>
            <person name="Barry K."/>
            <person name="Grigoriev I.V."/>
            <person name="Spatafora J.W."/>
        </authorList>
    </citation>
    <scope>NUCLEOTIDE SEQUENCE [LARGE SCALE GENOMIC DNA]</scope>
    <source>
        <strain evidence="2 3">AM-OR11-056</strain>
    </source>
</reference>
<keyword evidence="3" id="KW-1185">Reference proteome</keyword>
<comment type="caution">
    <text evidence="2">The sequence shown here is derived from an EMBL/GenBank/DDBJ whole genome shotgun (WGS) entry which is preliminary data.</text>
</comment>
<gene>
    <name evidence="2" type="ORF">AZE42_10004</name>
</gene>
<dbReference type="Proteomes" id="UP000183567">
    <property type="component" value="Unassembled WGS sequence"/>
</dbReference>
<evidence type="ECO:0000313" key="3">
    <source>
        <dbReference type="Proteomes" id="UP000183567"/>
    </source>
</evidence>
<accession>A0A1J8RH74</accession>
<organism evidence="2 3">
    <name type="scientific">Rhizopogon vesiculosus</name>
    <dbReference type="NCBI Taxonomy" id="180088"/>
    <lineage>
        <taxon>Eukaryota</taxon>
        <taxon>Fungi</taxon>
        <taxon>Dikarya</taxon>
        <taxon>Basidiomycota</taxon>
        <taxon>Agaricomycotina</taxon>
        <taxon>Agaricomycetes</taxon>
        <taxon>Agaricomycetidae</taxon>
        <taxon>Boletales</taxon>
        <taxon>Suillineae</taxon>
        <taxon>Rhizopogonaceae</taxon>
        <taxon>Rhizopogon</taxon>
    </lineage>
</organism>
<evidence type="ECO:0000256" key="1">
    <source>
        <dbReference type="SAM" id="MobiDB-lite"/>
    </source>
</evidence>
<dbReference type="AlphaFoldDB" id="A0A1J8RH74"/>
<evidence type="ECO:0000313" key="2">
    <source>
        <dbReference type="EMBL" id="OJA21146.1"/>
    </source>
</evidence>
<protein>
    <submittedName>
        <fullName evidence="2">Uncharacterized protein</fullName>
    </submittedName>
</protein>
<sequence>MSVKHFLRLIGLGRRDQTSGKYFLRLIGLAPRDQTYIGAPDNQPSAGRASIVPTSEGSSDDQSGVRLSSETDDSRGASLVQRTTSQTSNRSFDIDPNSVIKKHSFPDASGGLGDVYKCSLNRNASLEEVRYTPSSL</sequence>
<proteinExistence type="predicted"/>
<feature type="region of interest" description="Disordered" evidence="1">
    <location>
        <begin position="34"/>
        <end position="112"/>
    </location>
</feature>